<dbReference type="OrthoDB" id="212719at2"/>
<evidence type="ECO:0000313" key="2">
    <source>
        <dbReference type="Proteomes" id="UP000316095"/>
    </source>
</evidence>
<dbReference type="RefSeq" id="WP_146504987.1">
    <property type="nucleotide sequence ID" value="NZ_SJPG01000001.1"/>
</dbReference>
<accession>A0A5C5XJQ3</accession>
<proteinExistence type="predicted"/>
<evidence type="ECO:0000313" key="1">
    <source>
        <dbReference type="EMBL" id="TWT63210.1"/>
    </source>
</evidence>
<name>A0A5C5XJQ3_9PLAN</name>
<keyword evidence="2" id="KW-1185">Reference proteome</keyword>
<dbReference type="EMBL" id="SJPG01000001">
    <property type="protein sequence ID" value="TWT63210.1"/>
    <property type="molecule type" value="Genomic_DNA"/>
</dbReference>
<protein>
    <submittedName>
        <fullName evidence="1">Uncharacterized protein</fullName>
    </submittedName>
</protein>
<gene>
    <name evidence="1" type="ORF">Pan54_39630</name>
</gene>
<sequence length="170" mass="18323">MAVSNLVRNLRDAELMLVDGTSPTPLSLTVVLDEGDLTWTERLNTIEVKDRGKISGGHLRRGDDVSVTLSFSAKWTQLIGKSASSGDPLQLYEFLTLASGTEVVSTSADGEQETLTLVFKVVDPAGVAGETITFEKVYRETLSLSEGDEFNVISLTGRSFAVAPTVERLV</sequence>
<reference evidence="1 2" key="1">
    <citation type="submission" date="2019-02" db="EMBL/GenBank/DDBJ databases">
        <title>Deep-cultivation of Planctomycetes and their phenomic and genomic characterization uncovers novel biology.</title>
        <authorList>
            <person name="Wiegand S."/>
            <person name="Jogler M."/>
            <person name="Boedeker C."/>
            <person name="Pinto D."/>
            <person name="Vollmers J."/>
            <person name="Rivas-Marin E."/>
            <person name="Kohn T."/>
            <person name="Peeters S.H."/>
            <person name="Heuer A."/>
            <person name="Rast P."/>
            <person name="Oberbeckmann S."/>
            <person name="Bunk B."/>
            <person name="Jeske O."/>
            <person name="Meyerdierks A."/>
            <person name="Storesund J.E."/>
            <person name="Kallscheuer N."/>
            <person name="Luecker S."/>
            <person name="Lage O.M."/>
            <person name="Pohl T."/>
            <person name="Merkel B.J."/>
            <person name="Hornburger P."/>
            <person name="Mueller R.-W."/>
            <person name="Bruemmer F."/>
            <person name="Labrenz M."/>
            <person name="Spormann A.M."/>
            <person name="Op Den Camp H."/>
            <person name="Overmann J."/>
            <person name="Amann R."/>
            <person name="Jetten M.S.M."/>
            <person name="Mascher T."/>
            <person name="Medema M.H."/>
            <person name="Devos D.P."/>
            <person name="Kaster A.-K."/>
            <person name="Ovreas L."/>
            <person name="Rohde M."/>
            <person name="Galperin M.Y."/>
            <person name="Jogler C."/>
        </authorList>
    </citation>
    <scope>NUCLEOTIDE SEQUENCE [LARGE SCALE GENOMIC DNA]</scope>
    <source>
        <strain evidence="1 2">Pan54</strain>
    </source>
</reference>
<dbReference type="AlphaFoldDB" id="A0A5C5XJQ3"/>
<dbReference type="Proteomes" id="UP000316095">
    <property type="component" value="Unassembled WGS sequence"/>
</dbReference>
<organism evidence="1 2">
    <name type="scientific">Rubinisphaera italica</name>
    <dbReference type="NCBI Taxonomy" id="2527969"/>
    <lineage>
        <taxon>Bacteria</taxon>
        <taxon>Pseudomonadati</taxon>
        <taxon>Planctomycetota</taxon>
        <taxon>Planctomycetia</taxon>
        <taxon>Planctomycetales</taxon>
        <taxon>Planctomycetaceae</taxon>
        <taxon>Rubinisphaera</taxon>
    </lineage>
</organism>
<comment type="caution">
    <text evidence="1">The sequence shown here is derived from an EMBL/GenBank/DDBJ whole genome shotgun (WGS) entry which is preliminary data.</text>
</comment>